<keyword evidence="1" id="KW-0732">Signal</keyword>
<feature type="signal peptide" evidence="1">
    <location>
        <begin position="1"/>
        <end position="19"/>
    </location>
</feature>
<evidence type="ECO:0000313" key="3">
    <source>
        <dbReference type="Proteomes" id="UP000178912"/>
    </source>
</evidence>
<evidence type="ECO:0000256" key="1">
    <source>
        <dbReference type="SAM" id="SignalP"/>
    </source>
</evidence>
<dbReference type="AlphaFoldDB" id="A0A1E1KK00"/>
<feature type="chain" id="PRO_5009446064" evidence="1">
    <location>
        <begin position="20"/>
        <end position="74"/>
    </location>
</feature>
<organism evidence="2 3">
    <name type="scientific">Rhynchosporium agropyri</name>
    <dbReference type="NCBI Taxonomy" id="914238"/>
    <lineage>
        <taxon>Eukaryota</taxon>
        <taxon>Fungi</taxon>
        <taxon>Dikarya</taxon>
        <taxon>Ascomycota</taxon>
        <taxon>Pezizomycotina</taxon>
        <taxon>Leotiomycetes</taxon>
        <taxon>Helotiales</taxon>
        <taxon>Ploettnerulaceae</taxon>
        <taxon>Rhynchosporium</taxon>
    </lineage>
</organism>
<keyword evidence="3" id="KW-1185">Reference proteome</keyword>
<reference evidence="3" key="1">
    <citation type="submission" date="2016-03" db="EMBL/GenBank/DDBJ databases">
        <authorList>
            <person name="Guldener U."/>
        </authorList>
    </citation>
    <scope>NUCLEOTIDE SEQUENCE [LARGE SCALE GENOMIC DNA]</scope>
    <source>
        <strain evidence="3">04CH-RAC-A.6.1</strain>
    </source>
</reference>
<evidence type="ECO:0000313" key="2">
    <source>
        <dbReference type="EMBL" id="CZS98365.1"/>
    </source>
</evidence>
<name>A0A1E1KK00_9HELO</name>
<proteinExistence type="predicted"/>
<gene>
    <name evidence="2" type="ORF">RAG0_07145</name>
</gene>
<sequence length="74" mass="8258">MLCLRLLPFAFLFIGQSVAQNKPPSTVHYQCSVPKKGGHKDNCPFEQSVWCNTVECKGQCRGTGWDVWGSNAVR</sequence>
<protein>
    <submittedName>
        <fullName evidence="2">Uncharacterized protein</fullName>
    </submittedName>
</protein>
<dbReference type="Proteomes" id="UP000178912">
    <property type="component" value="Unassembled WGS sequence"/>
</dbReference>
<accession>A0A1E1KK00</accession>
<dbReference type="EMBL" id="FJUX01000036">
    <property type="protein sequence ID" value="CZS98365.1"/>
    <property type="molecule type" value="Genomic_DNA"/>
</dbReference>